<dbReference type="EMBL" id="QHKI01000024">
    <property type="protein sequence ID" value="RSM81937.1"/>
    <property type="molecule type" value="Genomic_DNA"/>
</dbReference>
<dbReference type="RefSeq" id="WP_125727590.1">
    <property type="nucleotide sequence ID" value="NZ_QHKI01000024.1"/>
</dbReference>
<dbReference type="SMART" id="SM00960">
    <property type="entry name" value="Robl_LC7"/>
    <property type="match status" value="1"/>
</dbReference>
<dbReference type="Pfam" id="PF03259">
    <property type="entry name" value="Robl_LC7"/>
    <property type="match status" value="1"/>
</dbReference>
<comment type="caution">
    <text evidence="3">The sequence shown here is derived from an EMBL/GenBank/DDBJ whole genome shotgun (WGS) entry which is preliminary data.</text>
</comment>
<accession>A0A428Z533</accession>
<dbReference type="InterPro" id="IPR007995">
    <property type="entry name" value="DUF742"/>
</dbReference>
<gene>
    <name evidence="3" type="ORF">DMH04_26695</name>
</gene>
<name>A0A428Z533_KIBAR</name>
<dbReference type="Pfam" id="PF05331">
    <property type="entry name" value="DUF742"/>
    <property type="match status" value="1"/>
</dbReference>
<evidence type="ECO:0000313" key="4">
    <source>
        <dbReference type="Proteomes" id="UP000287547"/>
    </source>
</evidence>
<dbReference type="SUPFAM" id="SSF103196">
    <property type="entry name" value="Roadblock/LC7 domain"/>
    <property type="match status" value="1"/>
</dbReference>
<dbReference type="Proteomes" id="UP000287547">
    <property type="component" value="Unassembled WGS sequence"/>
</dbReference>
<feature type="compositionally biased region" description="Low complexity" evidence="1">
    <location>
        <begin position="117"/>
        <end position="136"/>
    </location>
</feature>
<dbReference type="Gene3D" id="3.30.450.30">
    <property type="entry name" value="Dynein light chain 2a, cytoplasmic"/>
    <property type="match status" value="1"/>
</dbReference>
<reference evidence="3 4" key="1">
    <citation type="submission" date="2018-05" db="EMBL/GenBank/DDBJ databases">
        <title>Evolution of GPA BGCs.</title>
        <authorList>
            <person name="Waglechner N."/>
            <person name="Wright G.D."/>
        </authorList>
    </citation>
    <scope>NUCLEOTIDE SEQUENCE [LARGE SCALE GENOMIC DNA]</scope>
    <source>
        <strain evidence="3 4">A82846</strain>
    </source>
</reference>
<sequence length="289" mass="30868">MTPNAAQIPDALREEFGWLADNFVTDVPGVVHVLVVSADGLKVAKSKGLHDDAADQFSSLVAMMLSIAKASAGLFGRGGFQYSDIVMGDSFIVFQQISEQSGVAVLASEHDGGQLETSASSSPSSSTSPAGCSTPGRARNRTSQPRQRDKADCRGGQPVDTTESPEGEWVRPFAVTGGRAIIEQDLLLETIISVPNGQRDDDDFAASLDPETRAVYHHVSRTSVSLAELSAALRLPLGVVRVLVDDLSGAGRVRVHPNAQGRERDPQVYLRVINGLKRKLEEDRASHAI</sequence>
<dbReference type="PANTHER" id="PTHR36221">
    <property type="entry name" value="DUF742 DOMAIN-CONTAINING PROTEIN"/>
    <property type="match status" value="1"/>
</dbReference>
<feature type="domain" description="Roadblock/LAMTOR2" evidence="2">
    <location>
        <begin position="17"/>
        <end position="107"/>
    </location>
</feature>
<dbReference type="OrthoDB" id="3296462at2"/>
<organism evidence="3 4">
    <name type="scientific">Kibdelosporangium aridum</name>
    <dbReference type="NCBI Taxonomy" id="2030"/>
    <lineage>
        <taxon>Bacteria</taxon>
        <taxon>Bacillati</taxon>
        <taxon>Actinomycetota</taxon>
        <taxon>Actinomycetes</taxon>
        <taxon>Pseudonocardiales</taxon>
        <taxon>Pseudonocardiaceae</taxon>
        <taxon>Kibdelosporangium</taxon>
    </lineage>
</organism>
<dbReference type="InterPro" id="IPR004942">
    <property type="entry name" value="Roadblock/LAMTOR2_dom"/>
</dbReference>
<feature type="region of interest" description="Disordered" evidence="1">
    <location>
        <begin position="109"/>
        <end position="170"/>
    </location>
</feature>
<evidence type="ECO:0000259" key="2">
    <source>
        <dbReference type="SMART" id="SM00960"/>
    </source>
</evidence>
<dbReference type="PANTHER" id="PTHR36221:SF1">
    <property type="entry name" value="DUF742 DOMAIN-CONTAINING PROTEIN"/>
    <property type="match status" value="1"/>
</dbReference>
<dbReference type="AlphaFoldDB" id="A0A428Z533"/>
<evidence type="ECO:0000256" key="1">
    <source>
        <dbReference type="SAM" id="MobiDB-lite"/>
    </source>
</evidence>
<evidence type="ECO:0000313" key="3">
    <source>
        <dbReference type="EMBL" id="RSM81937.1"/>
    </source>
</evidence>
<proteinExistence type="predicted"/>
<protein>
    <recommendedName>
        <fullName evidence="2">Roadblock/LAMTOR2 domain-containing protein</fullName>
    </recommendedName>
</protein>